<dbReference type="Proteomes" id="UP000325113">
    <property type="component" value="Unassembled WGS sequence"/>
</dbReference>
<proteinExistence type="predicted"/>
<sequence>MLADDGESEDGEPPADGHENFDPFGTERRLAARKEAIRRRRVMNNYTSAAAHAAMPARVAKAAALPPQAGLADQRIGRFSASQRSKIQESMKKLALSPPGVFAEGATNAALDRIVAAAIAKGRKMLDVEAAMLPPEP</sequence>
<feature type="compositionally biased region" description="Basic and acidic residues" evidence="1">
    <location>
        <begin position="15"/>
        <end position="33"/>
    </location>
</feature>
<gene>
    <name evidence="2" type="ORF">FNF28_07343</name>
    <name evidence="3" type="ORF">FNF31_06403</name>
</gene>
<comment type="caution">
    <text evidence="2">The sequence shown here is derived from an EMBL/GenBank/DDBJ whole genome shotgun (WGS) entry which is preliminary data.</text>
</comment>
<feature type="region of interest" description="Disordered" evidence="1">
    <location>
        <begin position="1"/>
        <end position="33"/>
    </location>
</feature>
<protein>
    <submittedName>
        <fullName evidence="2">Uncharacterized protein</fullName>
    </submittedName>
</protein>
<reference evidence="4 5" key="1">
    <citation type="submission" date="2019-07" db="EMBL/GenBank/DDBJ databases">
        <title>Genomes of Cafeteria roenbergensis.</title>
        <authorList>
            <person name="Fischer M.G."/>
            <person name="Hackl T."/>
            <person name="Roman M."/>
        </authorList>
    </citation>
    <scope>NUCLEOTIDE SEQUENCE [LARGE SCALE GENOMIC DNA]</scope>
    <source>
        <strain evidence="3 5">Cflag</strain>
        <strain evidence="2 4">RCC970-E3</strain>
    </source>
</reference>
<evidence type="ECO:0000313" key="2">
    <source>
        <dbReference type="EMBL" id="KAA0149571.1"/>
    </source>
</evidence>
<organism evidence="2 4">
    <name type="scientific">Cafeteria roenbergensis</name>
    <name type="common">Marine flagellate</name>
    <dbReference type="NCBI Taxonomy" id="33653"/>
    <lineage>
        <taxon>Eukaryota</taxon>
        <taxon>Sar</taxon>
        <taxon>Stramenopiles</taxon>
        <taxon>Bigyra</taxon>
        <taxon>Opalozoa</taxon>
        <taxon>Bicosoecida</taxon>
        <taxon>Cafeteriaceae</taxon>
        <taxon>Cafeteria</taxon>
    </lineage>
</organism>
<accession>A0A5A8CCR6</accession>
<dbReference type="EMBL" id="VLTL01000244">
    <property type="protein sequence ID" value="KAA0149571.1"/>
    <property type="molecule type" value="Genomic_DNA"/>
</dbReference>
<name>A0A5A8CCR6_CAFRO</name>
<evidence type="ECO:0000313" key="5">
    <source>
        <dbReference type="Proteomes" id="UP000325113"/>
    </source>
</evidence>
<evidence type="ECO:0000256" key="1">
    <source>
        <dbReference type="SAM" id="MobiDB-lite"/>
    </source>
</evidence>
<dbReference type="EMBL" id="VLTM01000097">
    <property type="protein sequence ID" value="KAA0153750.1"/>
    <property type="molecule type" value="Genomic_DNA"/>
</dbReference>
<evidence type="ECO:0000313" key="4">
    <source>
        <dbReference type="Proteomes" id="UP000324907"/>
    </source>
</evidence>
<evidence type="ECO:0000313" key="3">
    <source>
        <dbReference type="EMBL" id="KAA0153750.1"/>
    </source>
</evidence>
<dbReference type="Proteomes" id="UP000324907">
    <property type="component" value="Unassembled WGS sequence"/>
</dbReference>
<dbReference type="AlphaFoldDB" id="A0A5A8CCR6"/>
<feature type="compositionally biased region" description="Acidic residues" evidence="1">
    <location>
        <begin position="1"/>
        <end position="13"/>
    </location>
</feature>